<accession>A0ABN9TSG0</accession>
<comment type="caution">
    <text evidence="2">The sequence shown here is derived from an EMBL/GenBank/DDBJ whole genome shotgun (WGS) entry which is preliminary data.</text>
</comment>
<evidence type="ECO:0000259" key="1">
    <source>
        <dbReference type="Pfam" id="PF14214"/>
    </source>
</evidence>
<dbReference type="InterPro" id="IPR025476">
    <property type="entry name" value="Helitron_helicase-like"/>
</dbReference>
<evidence type="ECO:0000313" key="3">
    <source>
        <dbReference type="Proteomes" id="UP001189429"/>
    </source>
</evidence>
<evidence type="ECO:0000313" key="2">
    <source>
        <dbReference type="EMBL" id="CAK0849127.1"/>
    </source>
</evidence>
<gene>
    <name evidence="2" type="ORF">PCOR1329_LOCUS41890</name>
</gene>
<proteinExistence type="predicted"/>
<organism evidence="2 3">
    <name type="scientific">Prorocentrum cordatum</name>
    <dbReference type="NCBI Taxonomy" id="2364126"/>
    <lineage>
        <taxon>Eukaryota</taxon>
        <taxon>Sar</taxon>
        <taxon>Alveolata</taxon>
        <taxon>Dinophyceae</taxon>
        <taxon>Prorocentrales</taxon>
        <taxon>Prorocentraceae</taxon>
        <taxon>Prorocentrum</taxon>
    </lineage>
</organism>
<reference evidence="2" key="1">
    <citation type="submission" date="2023-10" db="EMBL/GenBank/DDBJ databases">
        <authorList>
            <person name="Chen Y."/>
            <person name="Shah S."/>
            <person name="Dougan E. K."/>
            <person name="Thang M."/>
            <person name="Chan C."/>
        </authorList>
    </citation>
    <scope>NUCLEOTIDE SEQUENCE [LARGE SCALE GENOMIC DNA]</scope>
</reference>
<dbReference type="EMBL" id="CAUYUJ010015036">
    <property type="protein sequence ID" value="CAK0849127.1"/>
    <property type="molecule type" value="Genomic_DNA"/>
</dbReference>
<sequence length="452" mass="50278">MALPEEGVPAEIMRLVPLGDALDKIQMQKAATPVPRPDGVREAADILESTKTNAVVCERSSFDEMDINAQRSEASREAVERGMLEQAATEKKRVDRLREQLTPEEIAEGAKQIYLALDGKCVDINGRKQKIKGDMTKVRHVPSLGKAAHKLLTHIEHASRRLPGAQESRRVMRFETNALRVRYGVPIFVTFSPDEGRNLPVVRLSRARRQDPVRAAADNEAQSRLAGHREWPRVAPDVDEARLDLPMDAAQAGVPTWAERRRILARDPMASVDGFRILVGATLRHLFGLRTCPNCPRCNLAEGGFPCQDLFGSNAMPGGGAFGRVDAYYVSIEAQKSTGSLHAHCQVFAQCLHQHAPLEEVFEIVRDDVHHRGEKIVEGYLGYKSRVCRQVYSQQVSAEEMGRRLGEAEKSWPEFKDEDGLLGRPAFQTRTLHSKASTTEAQDDAVAWGKNI</sequence>
<keyword evidence="3" id="KW-1185">Reference proteome</keyword>
<dbReference type="Pfam" id="PF14214">
    <property type="entry name" value="Helitron_like_N"/>
    <property type="match status" value="1"/>
</dbReference>
<feature type="domain" description="Helitron helicase-like" evidence="1">
    <location>
        <begin position="144"/>
        <end position="345"/>
    </location>
</feature>
<dbReference type="Proteomes" id="UP001189429">
    <property type="component" value="Unassembled WGS sequence"/>
</dbReference>
<name>A0ABN9TSG0_9DINO</name>
<protein>
    <recommendedName>
        <fullName evidence="1">Helitron helicase-like domain-containing protein</fullName>
    </recommendedName>
</protein>